<dbReference type="EMBL" id="CP054020">
    <property type="protein sequence ID" value="QKI90264.1"/>
    <property type="molecule type" value="Genomic_DNA"/>
</dbReference>
<dbReference type="InterPro" id="IPR036526">
    <property type="entry name" value="C-N_Hydrolase_sf"/>
</dbReference>
<keyword evidence="11" id="KW-0449">Lipoprotein</keyword>
<dbReference type="CDD" id="cd07571">
    <property type="entry name" value="ALP_N-acyl_transferase"/>
    <property type="match status" value="1"/>
</dbReference>
<comment type="pathway">
    <text evidence="9">Protein modification; lipoprotein biosynthesis (N-acyl transfer).</text>
</comment>
<dbReference type="GO" id="GO:0042158">
    <property type="term" value="P:lipoprotein biosynthetic process"/>
    <property type="evidence" value="ECO:0007669"/>
    <property type="project" value="UniProtKB-UniRule"/>
</dbReference>
<proteinExistence type="inferred from homology"/>
<evidence type="ECO:0000256" key="1">
    <source>
        <dbReference type="ARBA" id="ARBA00004651"/>
    </source>
</evidence>
<evidence type="ECO:0000313" key="11">
    <source>
        <dbReference type="EMBL" id="QKI90264.1"/>
    </source>
</evidence>
<dbReference type="InterPro" id="IPR003010">
    <property type="entry name" value="C-N_Hydrolase"/>
</dbReference>
<evidence type="ECO:0000256" key="5">
    <source>
        <dbReference type="ARBA" id="ARBA00022692"/>
    </source>
</evidence>
<evidence type="ECO:0000256" key="2">
    <source>
        <dbReference type="ARBA" id="ARBA00010065"/>
    </source>
</evidence>
<dbReference type="NCBIfam" id="TIGR00546">
    <property type="entry name" value="lnt"/>
    <property type="match status" value="1"/>
</dbReference>
<protein>
    <recommendedName>
        <fullName evidence="9">Apolipoprotein N-acyltransferase</fullName>
        <shortName evidence="9">ALP N-acyltransferase</shortName>
        <ecNumber evidence="9">2.3.1.269</ecNumber>
    </recommendedName>
</protein>
<feature type="transmembrane region" description="Helical" evidence="9">
    <location>
        <begin position="155"/>
        <end position="178"/>
    </location>
</feature>
<dbReference type="GO" id="GO:0016410">
    <property type="term" value="F:N-acyltransferase activity"/>
    <property type="evidence" value="ECO:0007669"/>
    <property type="project" value="UniProtKB-UniRule"/>
</dbReference>
<dbReference type="HAMAP" id="MF_01148">
    <property type="entry name" value="Lnt"/>
    <property type="match status" value="1"/>
</dbReference>
<evidence type="ECO:0000256" key="9">
    <source>
        <dbReference type="HAMAP-Rule" id="MF_01148"/>
    </source>
</evidence>
<comment type="similarity">
    <text evidence="2 9">Belongs to the CN hydrolase family. Apolipoprotein N-acyltransferase subfamily.</text>
</comment>
<organism evidence="11 12">
    <name type="scientific">Thiomicrorhabdus xiamenensis</name>
    <dbReference type="NCBI Taxonomy" id="2739063"/>
    <lineage>
        <taxon>Bacteria</taxon>
        <taxon>Pseudomonadati</taxon>
        <taxon>Pseudomonadota</taxon>
        <taxon>Gammaproteobacteria</taxon>
        <taxon>Thiotrichales</taxon>
        <taxon>Piscirickettsiaceae</taxon>
        <taxon>Thiomicrorhabdus</taxon>
    </lineage>
</organism>
<comment type="catalytic activity">
    <reaction evidence="9">
        <text>N-terminal S-1,2-diacyl-sn-glyceryl-L-cysteinyl-[lipoprotein] + a glycerophospholipid = N-acyl-S-1,2-diacyl-sn-glyceryl-L-cysteinyl-[lipoprotein] + a 2-acyl-sn-glycero-3-phospholipid + H(+)</text>
        <dbReference type="Rhea" id="RHEA:48228"/>
        <dbReference type="Rhea" id="RHEA-COMP:14681"/>
        <dbReference type="Rhea" id="RHEA-COMP:14684"/>
        <dbReference type="ChEBI" id="CHEBI:15378"/>
        <dbReference type="ChEBI" id="CHEBI:136912"/>
        <dbReference type="ChEBI" id="CHEBI:140656"/>
        <dbReference type="ChEBI" id="CHEBI:140657"/>
        <dbReference type="ChEBI" id="CHEBI:140660"/>
        <dbReference type="EC" id="2.3.1.269"/>
    </reaction>
</comment>
<comment type="function">
    <text evidence="9">Catalyzes the phospholipid dependent N-acylation of the N-terminal cysteine of apolipoprotein, the last step in lipoprotein maturation.</text>
</comment>
<keyword evidence="7 9" id="KW-0472">Membrane</keyword>
<evidence type="ECO:0000259" key="10">
    <source>
        <dbReference type="PROSITE" id="PS50263"/>
    </source>
</evidence>
<accession>A0A7D4SZU2</accession>
<dbReference type="PANTHER" id="PTHR38686:SF1">
    <property type="entry name" value="APOLIPOPROTEIN N-ACYLTRANSFERASE"/>
    <property type="match status" value="1"/>
</dbReference>
<keyword evidence="6 9" id="KW-1133">Transmembrane helix</keyword>
<feature type="transmembrane region" description="Helical" evidence="9">
    <location>
        <begin position="55"/>
        <end position="77"/>
    </location>
</feature>
<evidence type="ECO:0000256" key="3">
    <source>
        <dbReference type="ARBA" id="ARBA00022475"/>
    </source>
</evidence>
<dbReference type="UniPathway" id="UPA00666"/>
<dbReference type="EC" id="2.3.1.269" evidence="9"/>
<dbReference type="Pfam" id="PF00795">
    <property type="entry name" value="CN_hydrolase"/>
    <property type="match status" value="1"/>
</dbReference>
<feature type="transmembrane region" description="Helical" evidence="9">
    <location>
        <begin position="471"/>
        <end position="490"/>
    </location>
</feature>
<dbReference type="KEGG" id="txa:HQN79_02685"/>
<evidence type="ECO:0000256" key="7">
    <source>
        <dbReference type="ARBA" id="ARBA00023136"/>
    </source>
</evidence>
<dbReference type="PROSITE" id="PS50263">
    <property type="entry name" value="CN_HYDROLASE"/>
    <property type="match status" value="1"/>
</dbReference>
<keyword evidence="8 9" id="KW-0012">Acyltransferase</keyword>
<evidence type="ECO:0000313" key="12">
    <source>
        <dbReference type="Proteomes" id="UP000504724"/>
    </source>
</evidence>
<feature type="domain" description="CN hydrolase" evidence="10">
    <location>
        <begin position="220"/>
        <end position="458"/>
    </location>
</feature>
<feature type="transmembrane region" description="Helical" evidence="9">
    <location>
        <begin position="30"/>
        <end position="48"/>
    </location>
</feature>
<reference evidence="11 12" key="1">
    <citation type="submission" date="2020-05" db="EMBL/GenBank/DDBJ databases">
        <title>Thiomicrorhabdus sediminis sp.nov. and Thiomicrorhabdus xiamenensis sp.nov., novel sulfur-oxidizing bacteria isolated from coastal sediment.</title>
        <authorList>
            <person name="Liu X."/>
        </authorList>
    </citation>
    <scope>NUCLEOTIDE SEQUENCE [LARGE SCALE GENOMIC DNA]</scope>
    <source>
        <strain evidence="11 12">G2</strain>
    </source>
</reference>
<dbReference type="Proteomes" id="UP000504724">
    <property type="component" value="Chromosome"/>
</dbReference>
<dbReference type="Gene3D" id="3.60.110.10">
    <property type="entry name" value="Carbon-nitrogen hydrolase"/>
    <property type="match status" value="1"/>
</dbReference>
<keyword evidence="5 9" id="KW-0812">Transmembrane</keyword>
<dbReference type="InterPro" id="IPR045378">
    <property type="entry name" value="LNT_N"/>
</dbReference>
<comment type="subcellular location">
    <subcellularLocation>
        <location evidence="1 9">Cell membrane</location>
        <topology evidence="1 9">Multi-pass membrane protein</topology>
    </subcellularLocation>
</comment>
<dbReference type="InterPro" id="IPR004563">
    <property type="entry name" value="Apolipo_AcylTrfase"/>
</dbReference>
<dbReference type="SUPFAM" id="SSF56317">
    <property type="entry name" value="Carbon-nitrogen hydrolase"/>
    <property type="match status" value="1"/>
</dbReference>
<gene>
    <name evidence="9 11" type="primary">lnt</name>
    <name evidence="11" type="ORF">HQN79_02685</name>
</gene>
<dbReference type="Pfam" id="PF20154">
    <property type="entry name" value="LNT_N"/>
    <property type="match status" value="1"/>
</dbReference>
<keyword evidence="3 9" id="KW-1003">Cell membrane</keyword>
<evidence type="ECO:0000256" key="6">
    <source>
        <dbReference type="ARBA" id="ARBA00022989"/>
    </source>
</evidence>
<feature type="transmembrane region" description="Helical" evidence="9">
    <location>
        <begin position="114"/>
        <end position="135"/>
    </location>
</feature>
<keyword evidence="12" id="KW-1185">Reference proteome</keyword>
<name>A0A7D4SZU2_9GAMM</name>
<dbReference type="PANTHER" id="PTHR38686">
    <property type="entry name" value="APOLIPOPROTEIN N-ACYLTRANSFERASE"/>
    <property type="match status" value="1"/>
</dbReference>
<feature type="transmembrane region" description="Helical" evidence="9">
    <location>
        <begin position="83"/>
        <end position="107"/>
    </location>
</feature>
<sequence length="494" mass="54687">MRPGREHLAALVLGGLAVMAFAPFGYSPVMLGSLAGLFALWMKAATPYDGAKLGLWYGLGLFGVGVSWLFSSIYLFAEVLLPLAVLLTFGWIVYLALFVSAAGWMSVKFKSRPALTLLGLFPALWVLFELLRGMVFGGYPFLLVGVSHLHTWLDGYAPILGVWGLSWALALSAGALVLLFTKRTWILSSLVLAVLWTSGGMLQKVEWVEVSGKPIDIALLQGNVPQERKWLSDEFFPTLERYIGMTKMNLDADVIVWPETAVPAYFDVVHRGALRSFIADAKLLQKDILVGVIAGGRNSENYYNALINVGKVEDRYYKHHLVPFSEYFPFDSAFRFLSGLFEIPYATFSAGSADQQPIELGGHKAGLSICFEMAFGEELARQLPQAEYLVTVSNDAWFAHTLEPAQQLQDVQMRALELGREIARATNTGYTAVVGVDGRIKAEIEPYQEGVLRTEVQPYQGLTPYAQWQRLPIVLLIGLVLLFSLSGRLFKRKG</sequence>
<dbReference type="GO" id="GO:0005886">
    <property type="term" value="C:plasma membrane"/>
    <property type="evidence" value="ECO:0007669"/>
    <property type="project" value="UniProtKB-SubCell"/>
</dbReference>
<evidence type="ECO:0000256" key="4">
    <source>
        <dbReference type="ARBA" id="ARBA00022679"/>
    </source>
</evidence>
<keyword evidence="4 9" id="KW-0808">Transferase</keyword>
<evidence type="ECO:0000256" key="8">
    <source>
        <dbReference type="ARBA" id="ARBA00023315"/>
    </source>
</evidence>
<feature type="transmembrane region" description="Helical" evidence="9">
    <location>
        <begin position="185"/>
        <end position="202"/>
    </location>
</feature>
<dbReference type="AlphaFoldDB" id="A0A7D4SZU2"/>